<reference evidence="16 17" key="1">
    <citation type="journal article" date="2019" name="Sci. Rep.">
        <title>Comparative genomics of chytrid fungi reveal insights into the obligate biotrophic and pathogenic lifestyle of Synchytrium endobioticum.</title>
        <authorList>
            <person name="van de Vossenberg B.T.L.H."/>
            <person name="Warris S."/>
            <person name="Nguyen H.D.T."/>
            <person name="van Gent-Pelzer M.P.E."/>
            <person name="Joly D.L."/>
            <person name="van de Geest H.C."/>
            <person name="Bonants P.J.M."/>
            <person name="Smith D.S."/>
            <person name="Levesque C.A."/>
            <person name="van der Lee T.A.J."/>
        </authorList>
    </citation>
    <scope>NUCLEOTIDE SEQUENCE [LARGE SCALE GENOMIC DNA]</scope>
    <source>
        <strain evidence="16 17">MB42</strain>
    </source>
</reference>
<protein>
    <recommendedName>
        <fullName evidence="3">non-specific serine/threonine protein kinase</fullName>
        <ecNumber evidence="3">2.7.11.1</ecNumber>
    </recommendedName>
</protein>
<feature type="domain" description="Protein kinase" evidence="14">
    <location>
        <begin position="48"/>
        <end position="307"/>
    </location>
</feature>
<dbReference type="GO" id="GO:0005940">
    <property type="term" value="C:septin ring"/>
    <property type="evidence" value="ECO:0007669"/>
    <property type="project" value="UniProtKB-ARBA"/>
</dbReference>
<evidence type="ECO:0000313" key="17">
    <source>
        <dbReference type="Proteomes" id="UP000317494"/>
    </source>
</evidence>
<dbReference type="GO" id="GO:0005935">
    <property type="term" value="C:cellular bud neck"/>
    <property type="evidence" value="ECO:0007669"/>
    <property type="project" value="UniProtKB-SubCell"/>
</dbReference>
<comment type="caution">
    <text evidence="16">The sequence shown here is derived from an EMBL/GenBank/DDBJ whole genome shotgun (WGS) entry which is preliminary data.</text>
</comment>
<gene>
    <name evidence="16" type="ORF">SeMB42_g05357</name>
</gene>
<feature type="region of interest" description="Disordered" evidence="13">
    <location>
        <begin position="409"/>
        <end position="468"/>
    </location>
</feature>
<accession>A0A507CS64</accession>
<evidence type="ECO:0000256" key="11">
    <source>
        <dbReference type="ARBA" id="ARBA00048679"/>
    </source>
</evidence>
<name>A0A507CS64_9FUNG</name>
<evidence type="ECO:0000259" key="15">
    <source>
        <dbReference type="PROSITE" id="PS50030"/>
    </source>
</evidence>
<dbReference type="FunFam" id="1.10.510.10:FF:000394">
    <property type="entry name" value="Serine/threonine-protein kinase HSL1"/>
    <property type="match status" value="1"/>
</dbReference>
<evidence type="ECO:0000256" key="4">
    <source>
        <dbReference type="ARBA" id="ARBA00022527"/>
    </source>
</evidence>
<dbReference type="Proteomes" id="UP000317494">
    <property type="component" value="Unassembled WGS sequence"/>
</dbReference>
<dbReference type="FunFam" id="3.30.200.20:FF:000003">
    <property type="entry name" value="Non-specific serine/threonine protein kinase"/>
    <property type="match status" value="1"/>
</dbReference>
<dbReference type="GO" id="GO:0035556">
    <property type="term" value="P:intracellular signal transduction"/>
    <property type="evidence" value="ECO:0007669"/>
    <property type="project" value="TreeGrafter"/>
</dbReference>
<dbReference type="SMART" id="SM00220">
    <property type="entry name" value="S_TKc"/>
    <property type="match status" value="1"/>
</dbReference>
<dbReference type="PANTHER" id="PTHR24346:SF110">
    <property type="entry name" value="NON-SPECIFIC SERINE_THREONINE PROTEIN KINASE"/>
    <property type="match status" value="1"/>
</dbReference>
<evidence type="ECO:0000256" key="1">
    <source>
        <dbReference type="ARBA" id="ARBA00004266"/>
    </source>
</evidence>
<dbReference type="Pfam" id="PF00069">
    <property type="entry name" value="Pkinase"/>
    <property type="match status" value="1"/>
</dbReference>
<evidence type="ECO:0000256" key="2">
    <source>
        <dbReference type="ARBA" id="ARBA00010791"/>
    </source>
</evidence>
<comment type="catalytic activity">
    <reaction evidence="10">
        <text>L-threonyl-[protein] + ATP = O-phospho-L-threonyl-[protein] + ADP + H(+)</text>
        <dbReference type="Rhea" id="RHEA:46608"/>
        <dbReference type="Rhea" id="RHEA-COMP:11060"/>
        <dbReference type="Rhea" id="RHEA-COMP:11605"/>
        <dbReference type="ChEBI" id="CHEBI:15378"/>
        <dbReference type="ChEBI" id="CHEBI:30013"/>
        <dbReference type="ChEBI" id="CHEBI:30616"/>
        <dbReference type="ChEBI" id="CHEBI:61977"/>
        <dbReference type="ChEBI" id="CHEBI:456216"/>
        <dbReference type="EC" id="2.7.11.1"/>
    </reaction>
</comment>
<dbReference type="Gene3D" id="1.10.510.10">
    <property type="entry name" value="Transferase(Phosphotransferase) domain 1"/>
    <property type="match status" value="1"/>
</dbReference>
<evidence type="ECO:0000313" key="16">
    <source>
        <dbReference type="EMBL" id="TPX41901.1"/>
    </source>
</evidence>
<organism evidence="16 17">
    <name type="scientific">Synchytrium endobioticum</name>
    <dbReference type="NCBI Taxonomy" id="286115"/>
    <lineage>
        <taxon>Eukaryota</taxon>
        <taxon>Fungi</taxon>
        <taxon>Fungi incertae sedis</taxon>
        <taxon>Chytridiomycota</taxon>
        <taxon>Chytridiomycota incertae sedis</taxon>
        <taxon>Chytridiomycetes</taxon>
        <taxon>Synchytriales</taxon>
        <taxon>Synchytriaceae</taxon>
        <taxon>Synchytrium</taxon>
    </lineage>
</organism>
<comment type="catalytic activity">
    <reaction evidence="11">
        <text>L-seryl-[protein] + ATP = O-phospho-L-seryl-[protein] + ADP + H(+)</text>
        <dbReference type="Rhea" id="RHEA:17989"/>
        <dbReference type="Rhea" id="RHEA-COMP:9863"/>
        <dbReference type="Rhea" id="RHEA-COMP:11604"/>
        <dbReference type="ChEBI" id="CHEBI:15378"/>
        <dbReference type="ChEBI" id="CHEBI:29999"/>
        <dbReference type="ChEBI" id="CHEBI:30616"/>
        <dbReference type="ChEBI" id="CHEBI:83421"/>
        <dbReference type="ChEBI" id="CHEBI:456216"/>
        <dbReference type="EC" id="2.7.11.1"/>
    </reaction>
</comment>
<dbReference type="InterPro" id="IPR017441">
    <property type="entry name" value="Protein_kinase_ATP_BS"/>
</dbReference>
<sequence>MSAPAAPTAPALAPRRPASPNAASANAATTAALSSRPTSGSSTRIGPYLLGKTLGVGSTGRVKLGTHIETTQRVAIKIISRESLPQTQSLEKKSATNMKIEREITIMRLIQHPHVLQLFDVYESDKELFLILEHVEGGELFDYLVKKGRLMESEALKFFQQIVFALDFCHRHLICHRDLKPENVLLDKDLNIKIADFGMASLQVNGKMLETSCGSPHYASPEVIKGVKYDGQASDIWSCGVMLYALLTGNLPFDDENIRRLLSKVKSGMYTIPDFVSPDARDLIKKMLVIDPAQRITIKGIMEHPWFTSQSFKPHDQMYLKGALDNKEAFSQMIAGQPLDTEILASLGLLGWGNDKELRNALKKPVANIEKVFYFLLSSRKMDLMENFDVRKLHEWDIEGGPRRRADSFVSLSSGKSGSRPDLSSSPALSESARKSIEELRQKLELSAKSRDELSSSRPTTPTPAMGHETVISIMSVSRDANAEGDTVAKKTSAPLVSATSMAVPAAAAKSARPVADTAQKPKVIHASVKVNSPLATSVTSAHEKSYLQPASMPAYSVLDSAGSSLTSPSPMGAASTDLLSSTARALSIAIPTHERTPSNASSPSSAAASLADGMLNVTYQRRKEGGFKCKYDRTSPDSSHSGSPTSDMESPEAESRSDRGGSSAKFRIDISGDEDDGHGIRIVFVQQQGAFSVFSSVADKFRASWDL</sequence>
<feature type="compositionally biased region" description="Low complexity" evidence="13">
    <location>
        <begin position="1"/>
        <end position="36"/>
    </location>
</feature>
<dbReference type="PROSITE" id="PS50011">
    <property type="entry name" value="PROTEIN_KINASE_DOM"/>
    <property type="match status" value="1"/>
</dbReference>
<dbReference type="InterPro" id="IPR000719">
    <property type="entry name" value="Prot_kinase_dom"/>
</dbReference>
<feature type="compositionally biased region" description="Low complexity" evidence="13">
    <location>
        <begin position="637"/>
        <end position="648"/>
    </location>
</feature>
<feature type="region of interest" description="Disordered" evidence="13">
    <location>
        <begin position="627"/>
        <end position="673"/>
    </location>
</feature>
<keyword evidence="5" id="KW-0597">Phosphoprotein</keyword>
<dbReference type="InterPro" id="IPR011009">
    <property type="entry name" value="Kinase-like_dom_sf"/>
</dbReference>
<dbReference type="EC" id="2.7.11.1" evidence="3"/>
<evidence type="ECO:0000256" key="6">
    <source>
        <dbReference type="ARBA" id="ARBA00022679"/>
    </source>
</evidence>
<dbReference type="PROSITE" id="PS50030">
    <property type="entry name" value="UBA"/>
    <property type="match status" value="1"/>
</dbReference>
<dbReference type="GO" id="GO:0004674">
    <property type="term" value="F:protein serine/threonine kinase activity"/>
    <property type="evidence" value="ECO:0007669"/>
    <property type="project" value="UniProtKB-KW"/>
</dbReference>
<evidence type="ECO:0000256" key="7">
    <source>
        <dbReference type="ARBA" id="ARBA00022741"/>
    </source>
</evidence>
<dbReference type="GO" id="GO:0005524">
    <property type="term" value="F:ATP binding"/>
    <property type="evidence" value="ECO:0007669"/>
    <property type="project" value="UniProtKB-UniRule"/>
</dbReference>
<dbReference type="CDD" id="cd14081">
    <property type="entry name" value="STKc_BRSK1_2"/>
    <property type="match status" value="1"/>
</dbReference>
<dbReference type="PANTHER" id="PTHR24346">
    <property type="entry name" value="MAP/MICROTUBULE AFFINITY-REGULATING KINASE"/>
    <property type="match status" value="1"/>
</dbReference>
<keyword evidence="6" id="KW-0808">Transferase</keyword>
<keyword evidence="9 12" id="KW-0067">ATP-binding</keyword>
<dbReference type="EMBL" id="QEAN01000252">
    <property type="protein sequence ID" value="TPX41901.1"/>
    <property type="molecule type" value="Genomic_DNA"/>
</dbReference>
<dbReference type="InterPro" id="IPR015940">
    <property type="entry name" value="UBA"/>
</dbReference>
<keyword evidence="8" id="KW-0418">Kinase</keyword>
<evidence type="ECO:0000256" key="8">
    <source>
        <dbReference type="ARBA" id="ARBA00022777"/>
    </source>
</evidence>
<feature type="compositionally biased region" description="Low complexity" evidence="13">
    <location>
        <begin position="409"/>
        <end position="418"/>
    </location>
</feature>
<proteinExistence type="inferred from homology"/>
<comment type="subcellular location">
    <subcellularLocation>
        <location evidence="1">Bud neck</location>
    </subcellularLocation>
</comment>
<feature type="binding site" evidence="12">
    <location>
        <position position="77"/>
    </location>
    <ligand>
        <name>ATP</name>
        <dbReference type="ChEBI" id="CHEBI:30616"/>
    </ligand>
</feature>
<dbReference type="AlphaFoldDB" id="A0A507CS64"/>
<comment type="similarity">
    <text evidence="2">Belongs to the protein kinase superfamily. CAMK Ser/Thr protein kinase family. NIM1 subfamily.</text>
</comment>
<dbReference type="PROSITE" id="PS00108">
    <property type="entry name" value="PROTEIN_KINASE_ST"/>
    <property type="match status" value="1"/>
</dbReference>
<evidence type="ECO:0000256" key="13">
    <source>
        <dbReference type="SAM" id="MobiDB-lite"/>
    </source>
</evidence>
<evidence type="ECO:0000256" key="9">
    <source>
        <dbReference type="ARBA" id="ARBA00022840"/>
    </source>
</evidence>
<keyword evidence="4" id="KW-0723">Serine/threonine-protein kinase</keyword>
<dbReference type="PROSITE" id="PS00107">
    <property type="entry name" value="PROTEIN_KINASE_ATP"/>
    <property type="match status" value="1"/>
</dbReference>
<feature type="compositionally biased region" description="Basic and acidic residues" evidence="13">
    <location>
        <begin position="432"/>
        <end position="455"/>
    </location>
</feature>
<evidence type="ECO:0000256" key="10">
    <source>
        <dbReference type="ARBA" id="ARBA00047899"/>
    </source>
</evidence>
<keyword evidence="17" id="KW-1185">Reference proteome</keyword>
<feature type="compositionally biased region" description="Basic and acidic residues" evidence="13">
    <location>
        <begin position="627"/>
        <end position="636"/>
    </location>
</feature>
<keyword evidence="7 12" id="KW-0547">Nucleotide-binding</keyword>
<feature type="region of interest" description="Disordered" evidence="13">
    <location>
        <begin position="1"/>
        <end position="44"/>
    </location>
</feature>
<evidence type="ECO:0000256" key="3">
    <source>
        <dbReference type="ARBA" id="ARBA00012513"/>
    </source>
</evidence>
<dbReference type="STRING" id="286115.A0A507CS64"/>
<evidence type="ECO:0000256" key="5">
    <source>
        <dbReference type="ARBA" id="ARBA00022553"/>
    </source>
</evidence>
<evidence type="ECO:0000259" key="14">
    <source>
        <dbReference type="PROSITE" id="PS50011"/>
    </source>
</evidence>
<dbReference type="VEuPathDB" id="FungiDB:SeMB42_g05357"/>
<dbReference type="InterPro" id="IPR008271">
    <property type="entry name" value="Ser/Thr_kinase_AS"/>
</dbReference>
<evidence type="ECO:0000256" key="12">
    <source>
        <dbReference type="PROSITE-ProRule" id="PRU10141"/>
    </source>
</evidence>
<dbReference type="SUPFAM" id="SSF56112">
    <property type="entry name" value="Protein kinase-like (PK-like)"/>
    <property type="match status" value="1"/>
</dbReference>
<feature type="domain" description="UBA" evidence="15">
    <location>
        <begin position="338"/>
        <end position="379"/>
    </location>
</feature>